<dbReference type="GO" id="GO:0009055">
    <property type="term" value="F:electron transfer activity"/>
    <property type="evidence" value="ECO:0007669"/>
    <property type="project" value="InterPro"/>
</dbReference>
<accession>A0A5K7YUM9</accession>
<organism evidence="2 3">
    <name type="scientific">Desulfosarcina alkanivorans</name>
    <dbReference type="NCBI Taxonomy" id="571177"/>
    <lineage>
        <taxon>Bacteria</taxon>
        <taxon>Pseudomonadati</taxon>
        <taxon>Thermodesulfobacteriota</taxon>
        <taxon>Desulfobacteria</taxon>
        <taxon>Desulfobacterales</taxon>
        <taxon>Desulfosarcinaceae</taxon>
        <taxon>Desulfosarcina</taxon>
    </lineage>
</organism>
<dbReference type="PROSITE" id="PS51379">
    <property type="entry name" value="4FE4S_FER_2"/>
    <property type="match status" value="2"/>
</dbReference>
<dbReference type="Pfam" id="PF13187">
    <property type="entry name" value="Fer4_9"/>
    <property type="match status" value="1"/>
</dbReference>
<dbReference type="InterPro" id="IPR010208">
    <property type="entry name" value="Ion_transpt_RnfC/RsxC"/>
</dbReference>
<dbReference type="PANTHER" id="PTHR43034">
    <property type="entry name" value="ION-TRANSLOCATING OXIDOREDUCTASE COMPLEX SUBUNIT C"/>
    <property type="match status" value="1"/>
</dbReference>
<dbReference type="KEGG" id="dalk:DSCA_56590"/>
<dbReference type="Gene3D" id="3.30.70.20">
    <property type="match status" value="1"/>
</dbReference>
<dbReference type="Proteomes" id="UP000427906">
    <property type="component" value="Chromosome"/>
</dbReference>
<dbReference type="EMBL" id="AP021874">
    <property type="protein sequence ID" value="BBO71729.1"/>
    <property type="molecule type" value="Genomic_DNA"/>
</dbReference>
<dbReference type="SUPFAM" id="SSF46548">
    <property type="entry name" value="alpha-helical ferredoxin"/>
    <property type="match status" value="1"/>
</dbReference>
<keyword evidence="3" id="KW-1185">Reference proteome</keyword>
<proteinExistence type="predicted"/>
<dbReference type="GO" id="GO:0051539">
    <property type="term" value="F:4 iron, 4 sulfur cluster binding"/>
    <property type="evidence" value="ECO:0007669"/>
    <property type="project" value="InterPro"/>
</dbReference>
<dbReference type="PANTHER" id="PTHR43034:SF2">
    <property type="entry name" value="ION-TRANSLOCATING OXIDOREDUCTASE COMPLEX SUBUNIT C"/>
    <property type="match status" value="1"/>
</dbReference>
<feature type="domain" description="4Fe-4S ferredoxin-type" evidence="1">
    <location>
        <begin position="338"/>
        <end position="369"/>
    </location>
</feature>
<evidence type="ECO:0000259" key="1">
    <source>
        <dbReference type="PROSITE" id="PS51379"/>
    </source>
</evidence>
<name>A0A5K7YUM9_9BACT</name>
<dbReference type="InterPro" id="IPR017896">
    <property type="entry name" value="4Fe4S_Fe-S-bd"/>
</dbReference>
<reference evidence="2 3" key="1">
    <citation type="submission" date="2019-11" db="EMBL/GenBank/DDBJ databases">
        <title>Comparative genomics of hydrocarbon-degrading Desulfosarcina strains.</title>
        <authorList>
            <person name="Watanabe M."/>
            <person name="Kojima H."/>
            <person name="Fukui M."/>
        </authorList>
    </citation>
    <scope>NUCLEOTIDE SEQUENCE [LARGE SCALE GENOMIC DNA]</scope>
    <source>
        <strain evidence="2 3">PL12</strain>
    </source>
</reference>
<sequence>MRKRSFFGLSKPCFQYELATDAADGSVTIPTPDTVTLYIKQELKRTSCDLKVGTAVKTGQRLVLNDGDTICAISSVTGTISRIEPFLADFGRSWTAVTVKTDGKDTADAEFAEASQTPSLETLNRYLSACPGEPDIAPLMDERNPVHTIVIYAGNADLLIDTSLHVFKQNAEAVNAGIEVLRKATGIEDIVIVVPEESVQNYSGHLDARIEPVSSEYPFAQPLMVLYHLTGRLPDEKGMASMGIYLIRAEAVAAIGQAFSSGVLPVDKMVTVIDKQGGKHLARARVGTPVGNLLGAFGISVNDQDKIIFGGPMTGNAIYSEALPVGPDTDAILVQDKTVIPLYSDYPCINCGDCVRICPANVPVNLLVRFLEAGQYAEGADLYDLYSCIECGLCSYVCVSRIPIYQYIKLAKYELARITSAEEMNEQ</sequence>
<protein>
    <submittedName>
        <fullName evidence="2">Electron transport complex subunit C</fullName>
    </submittedName>
</protein>
<gene>
    <name evidence="2" type="ORF">DSCA_56590</name>
</gene>
<feature type="domain" description="4Fe-4S ferredoxin-type" evidence="1">
    <location>
        <begin position="379"/>
        <end position="408"/>
    </location>
</feature>
<evidence type="ECO:0000313" key="3">
    <source>
        <dbReference type="Proteomes" id="UP000427906"/>
    </source>
</evidence>
<dbReference type="OrthoDB" id="9767754at2"/>
<dbReference type="GO" id="GO:0016020">
    <property type="term" value="C:membrane"/>
    <property type="evidence" value="ECO:0007669"/>
    <property type="project" value="InterPro"/>
</dbReference>
<dbReference type="RefSeq" id="WP_155319524.1">
    <property type="nucleotide sequence ID" value="NZ_AP021874.1"/>
</dbReference>
<evidence type="ECO:0000313" key="2">
    <source>
        <dbReference type="EMBL" id="BBO71729.1"/>
    </source>
</evidence>
<dbReference type="AlphaFoldDB" id="A0A5K7YUM9"/>